<keyword evidence="8" id="KW-0812">Transmembrane</keyword>
<evidence type="ECO:0000313" key="11">
    <source>
        <dbReference type="Proteomes" id="UP000295280"/>
    </source>
</evidence>
<keyword evidence="8" id="KW-1133">Transmembrane helix</keyword>
<dbReference type="PANTHER" id="PTHR37823:SF4">
    <property type="entry name" value="MENAQUINOL-CYTOCHROME C REDUCTASE CYTOCHROME B_C SUBUNIT"/>
    <property type="match status" value="1"/>
</dbReference>
<proteinExistence type="predicted"/>
<dbReference type="OrthoDB" id="7933886at2"/>
<dbReference type="Gene3D" id="1.10.760.10">
    <property type="entry name" value="Cytochrome c-like domain"/>
    <property type="match status" value="1"/>
</dbReference>
<gene>
    <name evidence="10" type="ORF">ERX40_04145</name>
</gene>
<evidence type="ECO:0000256" key="4">
    <source>
        <dbReference type="ARBA" id="ARBA00022982"/>
    </source>
</evidence>
<dbReference type="GO" id="GO:0016020">
    <property type="term" value="C:membrane"/>
    <property type="evidence" value="ECO:0007669"/>
    <property type="project" value="InterPro"/>
</dbReference>
<dbReference type="GO" id="GO:0005506">
    <property type="term" value="F:iron ion binding"/>
    <property type="evidence" value="ECO:0007669"/>
    <property type="project" value="InterPro"/>
</dbReference>
<feature type="transmembrane region" description="Helical" evidence="8">
    <location>
        <begin position="6"/>
        <end position="25"/>
    </location>
</feature>
<comment type="PTM">
    <text evidence="6">Binds 1 heme c group covalently per subunit.</text>
</comment>
<feature type="domain" description="Cytochrome c" evidence="9">
    <location>
        <begin position="39"/>
        <end position="119"/>
    </location>
</feature>
<dbReference type="InterPro" id="IPR036909">
    <property type="entry name" value="Cyt_c-like_dom_sf"/>
</dbReference>
<evidence type="ECO:0000313" key="10">
    <source>
        <dbReference type="EMBL" id="TDM04368.1"/>
    </source>
</evidence>
<keyword evidence="1" id="KW-0813">Transport</keyword>
<dbReference type="PROSITE" id="PS51007">
    <property type="entry name" value="CYTC"/>
    <property type="match status" value="1"/>
</dbReference>
<dbReference type="GO" id="GO:0020037">
    <property type="term" value="F:heme binding"/>
    <property type="evidence" value="ECO:0007669"/>
    <property type="project" value="InterPro"/>
</dbReference>
<keyword evidence="8" id="KW-0472">Membrane</keyword>
<evidence type="ECO:0000256" key="8">
    <source>
        <dbReference type="SAM" id="Phobius"/>
    </source>
</evidence>
<keyword evidence="5 7" id="KW-0408">Iron</keyword>
<keyword evidence="11" id="KW-1185">Reference proteome</keyword>
<protein>
    <submittedName>
        <fullName evidence="10">Cytochrome c</fullName>
    </submittedName>
</protein>
<evidence type="ECO:0000256" key="7">
    <source>
        <dbReference type="PIRSR" id="PIRSR000025-2"/>
    </source>
</evidence>
<accession>A0A9Q8CKI1</accession>
<feature type="binding site" description="axial binding residue" evidence="7">
    <location>
        <position position="95"/>
    </location>
    <ligand>
        <name>heme c</name>
        <dbReference type="ChEBI" id="CHEBI:61717"/>
    </ligand>
    <ligandPart>
        <name>Fe</name>
        <dbReference type="ChEBI" id="CHEBI:18248"/>
    </ligandPart>
</feature>
<dbReference type="PANTHER" id="PTHR37823">
    <property type="entry name" value="CYTOCHROME C-553-LIKE"/>
    <property type="match status" value="1"/>
</dbReference>
<dbReference type="InterPro" id="IPR051811">
    <property type="entry name" value="Cytochrome_c550/c551-like"/>
</dbReference>
<organism evidence="10 11">
    <name type="scientific">Macrococcus carouselicus</name>
    <dbReference type="NCBI Taxonomy" id="69969"/>
    <lineage>
        <taxon>Bacteria</taxon>
        <taxon>Bacillati</taxon>
        <taxon>Bacillota</taxon>
        <taxon>Bacilli</taxon>
        <taxon>Bacillales</taxon>
        <taxon>Staphylococcaceae</taxon>
        <taxon>Macrococcus</taxon>
    </lineage>
</organism>
<dbReference type="Pfam" id="PF13442">
    <property type="entry name" value="Cytochrome_CBB3"/>
    <property type="match status" value="1"/>
</dbReference>
<evidence type="ECO:0000256" key="3">
    <source>
        <dbReference type="ARBA" id="ARBA00022723"/>
    </source>
</evidence>
<feature type="binding site" description="covalent" evidence="6">
    <location>
        <position position="58"/>
    </location>
    <ligand>
        <name>heme c</name>
        <dbReference type="ChEBI" id="CHEBI:61717"/>
    </ligand>
</feature>
<keyword evidence="3 7" id="KW-0479">Metal-binding</keyword>
<dbReference type="PIRSF" id="PIRSF000025">
    <property type="entry name" value="Cytc_Bsub_c550"/>
    <property type="match status" value="1"/>
</dbReference>
<dbReference type="InterPro" id="IPR009056">
    <property type="entry name" value="Cyt_c-like_dom"/>
</dbReference>
<dbReference type="InterPro" id="IPR012218">
    <property type="entry name" value="Cyt_c_BACSU-c550-type"/>
</dbReference>
<sequence length="120" mass="12696">MNRNPVVPFLLILLMGVGLIFFMSAEGANKEKEGAEGGEGAAKTEQKFDAAAFAKDNCTSCHGQNLEGAMGPKLAGISKDDAEVKKIIREGKGAMPAHDESVIADKDLDTLVKYLKDGAK</sequence>
<evidence type="ECO:0000256" key="6">
    <source>
        <dbReference type="PIRSR" id="PIRSR000025-1"/>
    </source>
</evidence>
<dbReference type="GO" id="GO:0009055">
    <property type="term" value="F:electron transfer activity"/>
    <property type="evidence" value="ECO:0007669"/>
    <property type="project" value="InterPro"/>
</dbReference>
<evidence type="ECO:0000256" key="1">
    <source>
        <dbReference type="ARBA" id="ARBA00022448"/>
    </source>
</evidence>
<name>A0A9Q8CKI1_9STAP</name>
<evidence type="ECO:0000259" key="9">
    <source>
        <dbReference type="PROSITE" id="PS51007"/>
    </source>
</evidence>
<feature type="binding site" description="axial binding residue" evidence="7">
    <location>
        <position position="62"/>
    </location>
    <ligand>
        <name>heme c</name>
        <dbReference type="ChEBI" id="CHEBI:61717"/>
    </ligand>
    <ligandPart>
        <name>Fe</name>
        <dbReference type="ChEBI" id="CHEBI:18248"/>
    </ligandPart>
</feature>
<evidence type="ECO:0000256" key="2">
    <source>
        <dbReference type="ARBA" id="ARBA00022617"/>
    </source>
</evidence>
<dbReference type="AlphaFoldDB" id="A0A9Q8CKI1"/>
<reference evidence="10 11" key="1">
    <citation type="submission" date="2019-01" db="EMBL/GenBank/DDBJ databases">
        <title>Draft genome sequences of the type strains of six Macrococcus species.</title>
        <authorList>
            <person name="Mazhar S."/>
            <person name="Altermann E."/>
            <person name="Hill C."/>
            <person name="Mcauliffe O."/>
        </authorList>
    </citation>
    <scope>NUCLEOTIDE SEQUENCE [LARGE SCALE GENOMIC DNA]</scope>
    <source>
        <strain evidence="10 11">ATCC 51828</strain>
    </source>
</reference>
<dbReference type="EMBL" id="SCWD01000001">
    <property type="protein sequence ID" value="TDM04368.1"/>
    <property type="molecule type" value="Genomic_DNA"/>
</dbReference>
<dbReference type="RefSeq" id="WP_133417228.1">
    <property type="nucleotide sequence ID" value="NZ_SCWD01000001.1"/>
</dbReference>
<comment type="caution">
    <text evidence="10">The sequence shown here is derived from an EMBL/GenBank/DDBJ whole genome shotgun (WGS) entry which is preliminary data.</text>
</comment>
<keyword evidence="2 6" id="KW-0349">Heme</keyword>
<dbReference type="Proteomes" id="UP000295280">
    <property type="component" value="Unassembled WGS sequence"/>
</dbReference>
<evidence type="ECO:0000256" key="5">
    <source>
        <dbReference type="ARBA" id="ARBA00023004"/>
    </source>
</evidence>
<keyword evidence="4" id="KW-0249">Electron transport</keyword>
<dbReference type="SUPFAM" id="SSF46626">
    <property type="entry name" value="Cytochrome c"/>
    <property type="match status" value="1"/>
</dbReference>
<feature type="binding site" description="covalent" evidence="6">
    <location>
        <position position="61"/>
    </location>
    <ligand>
        <name>heme c</name>
        <dbReference type="ChEBI" id="CHEBI:61717"/>
    </ligand>
</feature>